<reference evidence="2" key="1">
    <citation type="submission" date="2022-08" db="EMBL/GenBank/DDBJ databases">
        <authorList>
            <consortium name="DOE Joint Genome Institute"/>
            <person name="Min B."/>
            <person name="Riley R."/>
            <person name="Sierra-Patev S."/>
            <person name="Naranjo-Ortiz M."/>
            <person name="Looney B."/>
            <person name="Konkel Z."/>
            <person name="Slot J.C."/>
            <person name="Sakamoto Y."/>
            <person name="Steenwyk J.L."/>
            <person name="Rokas A."/>
            <person name="Carro J."/>
            <person name="Camarero S."/>
            <person name="Ferreira P."/>
            <person name="Molpeceres G."/>
            <person name="Ruiz-Duenas F.J."/>
            <person name="Serrano A."/>
            <person name="Henrissat B."/>
            <person name="Drula E."/>
            <person name="Hughes K.W."/>
            <person name="Mata J.L."/>
            <person name="Ishikawa N.K."/>
            <person name="Vargas-Isla R."/>
            <person name="Ushijima S."/>
            <person name="Smith C.A."/>
            <person name="Ahrendt S."/>
            <person name="Andreopoulos W."/>
            <person name="He G."/>
            <person name="Labutti K."/>
            <person name="Lipzen A."/>
            <person name="Ng V."/>
            <person name="Sandor L."/>
            <person name="Barry K."/>
            <person name="Martinez A.T."/>
            <person name="Xiao Y."/>
            <person name="Gibbons J.G."/>
            <person name="Terashima K."/>
            <person name="Hibbett D.S."/>
            <person name="Grigoriev I.V."/>
        </authorList>
    </citation>
    <scope>NUCLEOTIDE SEQUENCE</scope>
    <source>
        <strain evidence="2">TFB9207</strain>
    </source>
</reference>
<dbReference type="EMBL" id="MU806561">
    <property type="protein sequence ID" value="KAJ3834232.1"/>
    <property type="molecule type" value="Genomic_DNA"/>
</dbReference>
<protein>
    <submittedName>
        <fullName evidence="2">Uncharacterized protein</fullName>
    </submittedName>
</protein>
<evidence type="ECO:0000313" key="2">
    <source>
        <dbReference type="EMBL" id="KAJ3834232.1"/>
    </source>
</evidence>
<name>A0AA38P0V2_9AGAR</name>
<organism evidence="2 3">
    <name type="scientific">Lentinula raphanica</name>
    <dbReference type="NCBI Taxonomy" id="153919"/>
    <lineage>
        <taxon>Eukaryota</taxon>
        <taxon>Fungi</taxon>
        <taxon>Dikarya</taxon>
        <taxon>Basidiomycota</taxon>
        <taxon>Agaricomycotina</taxon>
        <taxon>Agaricomycetes</taxon>
        <taxon>Agaricomycetidae</taxon>
        <taxon>Agaricales</taxon>
        <taxon>Marasmiineae</taxon>
        <taxon>Omphalotaceae</taxon>
        <taxon>Lentinula</taxon>
    </lineage>
</organism>
<keyword evidence="1" id="KW-0732">Signal</keyword>
<comment type="caution">
    <text evidence="2">The sequence shown here is derived from an EMBL/GenBank/DDBJ whole genome shotgun (WGS) entry which is preliminary data.</text>
</comment>
<keyword evidence="3" id="KW-1185">Reference proteome</keyword>
<accession>A0AA38P0V2</accession>
<proteinExistence type="predicted"/>
<dbReference type="Proteomes" id="UP001163846">
    <property type="component" value="Unassembled WGS sequence"/>
</dbReference>
<sequence length="239" mass="27134">MRTLSIILSFPILSTLTATAHPLLSSAATSTTWITFDLLRIQYHSDAVEHFDGKKVIQESAGGLDVLPALIHAPEEVWLLDIYSSKLNAHTGKFDKYLDRQLYGTEPAKATTARYNRYWTKIQHFDPSDKGGILLAEFHVSDHYFQHFWGSIHTVLAEVSTAEIDVLYLYDLLHHLMTRTEVIGPTFASVAQHMLSTYKSYLEVMLEREGTGARGLIMVGSEEETHYNWVLQNVFGHKH</sequence>
<gene>
    <name evidence="2" type="ORF">F5878DRAFT_369021</name>
</gene>
<evidence type="ECO:0000313" key="3">
    <source>
        <dbReference type="Proteomes" id="UP001163846"/>
    </source>
</evidence>
<evidence type="ECO:0000256" key="1">
    <source>
        <dbReference type="SAM" id="SignalP"/>
    </source>
</evidence>
<dbReference type="AlphaFoldDB" id="A0AA38P0V2"/>
<feature type="chain" id="PRO_5041371262" evidence="1">
    <location>
        <begin position="20"/>
        <end position="239"/>
    </location>
</feature>
<feature type="signal peptide" evidence="1">
    <location>
        <begin position="1"/>
        <end position="19"/>
    </location>
</feature>